<keyword evidence="2" id="KW-0645">Protease</keyword>
<evidence type="ECO:0000259" key="8">
    <source>
        <dbReference type="PROSITE" id="PS50240"/>
    </source>
</evidence>
<dbReference type="PROSITE" id="PS50240">
    <property type="entry name" value="TRYPSIN_DOM"/>
    <property type="match status" value="1"/>
</dbReference>
<dbReference type="GO" id="GO:0005615">
    <property type="term" value="C:extracellular space"/>
    <property type="evidence" value="ECO:0007669"/>
    <property type="project" value="TreeGrafter"/>
</dbReference>
<keyword evidence="3" id="KW-0378">Hydrolase</keyword>
<reference evidence="9" key="1">
    <citation type="submission" date="2022-07" db="EMBL/GenBank/DDBJ databases">
        <title>Chromosome-level genome of Muraenolepis orangiensis.</title>
        <authorList>
            <person name="Kim J."/>
        </authorList>
    </citation>
    <scope>NUCLEOTIDE SEQUENCE</scope>
    <source>
        <strain evidence="9">KU_S4_2022</strain>
        <tissue evidence="9">Muscle</tissue>
    </source>
</reference>
<evidence type="ECO:0000256" key="1">
    <source>
        <dbReference type="ARBA" id="ARBA00004239"/>
    </source>
</evidence>
<dbReference type="InterPro" id="IPR001254">
    <property type="entry name" value="Trypsin_dom"/>
</dbReference>
<gene>
    <name evidence="9" type="ORF">NHX12_019249</name>
</gene>
<dbReference type="SUPFAM" id="SSF50494">
    <property type="entry name" value="Trypsin-like serine proteases"/>
    <property type="match status" value="1"/>
</dbReference>
<evidence type="ECO:0000256" key="6">
    <source>
        <dbReference type="ARBA" id="ARBA00036320"/>
    </source>
</evidence>
<comment type="subcellular location">
    <subcellularLocation>
        <location evidence="1">Secreted</location>
        <location evidence="1">Extracellular space</location>
    </subcellularLocation>
</comment>
<evidence type="ECO:0000256" key="4">
    <source>
        <dbReference type="ARBA" id="ARBA00022825"/>
    </source>
</evidence>
<dbReference type="PANTHER" id="PTHR24264">
    <property type="entry name" value="TRYPSIN-RELATED"/>
    <property type="match status" value="1"/>
</dbReference>
<dbReference type="InterPro" id="IPR043504">
    <property type="entry name" value="Peptidase_S1_PA_chymotrypsin"/>
</dbReference>
<dbReference type="InterPro" id="IPR009003">
    <property type="entry name" value="Peptidase_S1_PA"/>
</dbReference>
<dbReference type="EMBL" id="JANIIK010000035">
    <property type="protein sequence ID" value="KAJ3612992.1"/>
    <property type="molecule type" value="Genomic_DNA"/>
</dbReference>
<dbReference type="Proteomes" id="UP001148018">
    <property type="component" value="Unassembled WGS sequence"/>
</dbReference>
<dbReference type="GO" id="GO:0006508">
    <property type="term" value="P:proteolysis"/>
    <property type="evidence" value="ECO:0007669"/>
    <property type="project" value="UniProtKB-KW"/>
</dbReference>
<dbReference type="GO" id="GO:0004252">
    <property type="term" value="F:serine-type endopeptidase activity"/>
    <property type="evidence" value="ECO:0007669"/>
    <property type="project" value="UniProtKB-EC"/>
</dbReference>
<dbReference type="InterPro" id="IPR050127">
    <property type="entry name" value="Serine_Proteases_S1"/>
</dbReference>
<dbReference type="Pfam" id="PF00089">
    <property type="entry name" value="Trypsin"/>
    <property type="match status" value="1"/>
</dbReference>
<proteinExistence type="predicted"/>
<comment type="catalytic activity">
    <reaction evidence="6">
        <text>Preferential cleavage: Arg-|-Xaa, Lys-|-Xaa.</text>
        <dbReference type="EC" id="3.4.21.4"/>
    </reaction>
</comment>
<dbReference type="EC" id="3.4.21.4" evidence="7"/>
<dbReference type="SMART" id="SM00020">
    <property type="entry name" value="Tryp_SPc"/>
    <property type="match status" value="1"/>
</dbReference>
<dbReference type="Gene3D" id="2.40.10.10">
    <property type="entry name" value="Trypsin-like serine proteases"/>
    <property type="match status" value="2"/>
</dbReference>
<keyword evidence="5" id="KW-1015">Disulfide bond</keyword>
<sequence>MGFVDSRADGRKVVLGVHSLKDAEETKQTFNISRVYNNPQFNPDNYDNDIALLKLDRPVTESPAVRAIGYSREGEPQPALGARVETAGWGSVNNLAGRTDRLKEVFMDVVNPLLCRRYDYYGSKFTDNMMCSHKLCPKPCRSIYKTEDTCDGDSGGPLVYGGVAVGITSNGGKKCGQTKKPGIYTIISNYSSWINATLAL</sequence>
<evidence type="ECO:0000256" key="3">
    <source>
        <dbReference type="ARBA" id="ARBA00022801"/>
    </source>
</evidence>
<evidence type="ECO:0000313" key="9">
    <source>
        <dbReference type="EMBL" id="KAJ3612992.1"/>
    </source>
</evidence>
<evidence type="ECO:0000313" key="10">
    <source>
        <dbReference type="Proteomes" id="UP001148018"/>
    </source>
</evidence>
<dbReference type="InterPro" id="IPR001314">
    <property type="entry name" value="Peptidase_S1A"/>
</dbReference>
<evidence type="ECO:0000256" key="2">
    <source>
        <dbReference type="ARBA" id="ARBA00022670"/>
    </source>
</evidence>
<dbReference type="CDD" id="cd00190">
    <property type="entry name" value="Tryp_SPc"/>
    <property type="match status" value="1"/>
</dbReference>
<dbReference type="PRINTS" id="PR00722">
    <property type="entry name" value="CHYMOTRYPSIN"/>
</dbReference>
<keyword evidence="4" id="KW-0720">Serine protease</keyword>
<accession>A0A9Q0EYF8</accession>
<keyword evidence="10" id="KW-1185">Reference proteome</keyword>
<dbReference type="PROSITE" id="PS00135">
    <property type="entry name" value="TRYPSIN_SER"/>
    <property type="match status" value="1"/>
</dbReference>
<dbReference type="OrthoDB" id="60866at2759"/>
<name>A0A9Q0EYF8_9TELE</name>
<evidence type="ECO:0000256" key="7">
    <source>
        <dbReference type="ARBA" id="ARBA00038868"/>
    </source>
</evidence>
<dbReference type="InterPro" id="IPR033116">
    <property type="entry name" value="TRYPSIN_SER"/>
</dbReference>
<dbReference type="PANTHER" id="PTHR24264:SF54">
    <property type="entry name" value="PEPTIDASE S1 DOMAIN-CONTAINING PROTEIN"/>
    <property type="match status" value="1"/>
</dbReference>
<evidence type="ECO:0000256" key="5">
    <source>
        <dbReference type="ARBA" id="ARBA00023157"/>
    </source>
</evidence>
<protein>
    <recommendedName>
        <fullName evidence="7">trypsin</fullName>
        <ecNumber evidence="7">3.4.21.4</ecNumber>
    </recommendedName>
</protein>
<feature type="domain" description="Peptidase S1" evidence="8">
    <location>
        <begin position="1"/>
        <end position="199"/>
    </location>
</feature>
<comment type="caution">
    <text evidence="9">The sequence shown here is derived from an EMBL/GenBank/DDBJ whole genome shotgun (WGS) entry which is preliminary data.</text>
</comment>
<dbReference type="AlphaFoldDB" id="A0A9Q0EYF8"/>
<organism evidence="9 10">
    <name type="scientific">Muraenolepis orangiensis</name>
    <name type="common">Patagonian moray cod</name>
    <dbReference type="NCBI Taxonomy" id="630683"/>
    <lineage>
        <taxon>Eukaryota</taxon>
        <taxon>Metazoa</taxon>
        <taxon>Chordata</taxon>
        <taxon>Craniata</taxon>
        <taxon>Vertebrata</taxon>
        <taxon>Euteleostomi</taxon>
        <taxon>Actinopterygii</taxon>
        <taxon>Neopterygii</taxon>
        <taxon>Teleostei</taxon>
        <taxon>Neoteleostei</taxon>
        <taxon>Acanthomorphata</taxon>
        <taxon>Zeiogadaria</taxon>
        <taxon>Gadariae</taxon>
        <taxon>Gadiformes</taxon>
        <taxon>Muraenolepidoidei</taxon>
        <taxon>Muraenolepididae</taxon>
        <taxon>Muraenolepis</taxon>
    </lineage>
</organism>